<gene>
    <name evidence="2" type="ORF">AKAME5_002160900</name>
</gene>
<dbReference type="AlphaFoldDB" id="A0AAD3RIX3"/>
<sequence length="292" mass="31737">MALQIAALRPYVRALPCTTGPLSRVRADFQRAGVKFKHIVAPGSPQLGGKPATSPLRRGHISAALRAEKFSTTALCKSCQGSGPSSPPGRRGWLGKVVFGAALGVSTVTLVQSLHTGTVAAMALKVNLNSAEGDWKETKDFLLSLSVKDRRQYYRTSGSVPLNDIPVWTPTAGGSEPSRYPRNDKLDQKISLYSGDITKLEIDAVVNAVAYQNKSGRRHLRRYQRRSRRPPDYAGQRRLTSASQNQCLQKRGATSSAIGLHRIKDTIAGAGPNLLYRCHSSPMTIVDECRTT</sequence>
<feature type="compositionally biased region" description="Basic residues" evidence="1">
    <location>
        <begin position="217"/>
        <end position="228"/>
    </location>
</feature>
<dbReference type="InterPro" id="IPR043472">
    <property type="entry name" value="Macro_dom-like"/>
</dbReference>
<keyword evidence="3" id="KW-1185">Reference proteome</keyword>
<dbReference type="Proteomes" id="UP001279410">
    <property type="component" value="Unassembled WGS sequence"/>
</dbReference>
<accession>A0AAD3RIX3</accession>
<dbReference type="Gene3D" id="3.40.220.10">
    <property type="entry name" value="Leucine Aminopeptidase, subunit E, domain 1"/>
    <property type="match status" value="1"/>
</dbReference>
<evidence type="ECO:0000256" key="1">
    <source>
        <dbReference type="SAM" id="MobiDB-lite"/>
    </source>
</evidence>
<feature type="compositionally biased region" description="Polar residues" evidence="1">
    <location>
        <begin position="238"/>
        <end position="248"/>
    </location>
</feature>
<feature type="region of interest" description="Disordered" evidence="1">
    <location>
        <begin position="217"/>
        <end position="248"/>
    </location>
</feature>
<name>A0AAD3RIX3_LATJO</name>
<organism evidence="2 3">
    <name type="scientific">Lates japonicus</name>
    <name type="common">Japanese lates</name>
    <dbReference type="NCBI Taxonomy" id="270547"/>
    <lineage>
        <taxon>Eukaryota</taxon>
        <taxon>Metazoa</taxon>
        <taxon>Chordata</taxon>
        <taxon>Craniata</taxon>
        <taxon>Vertebrata</taxon>
        <taxon>Euteleostomi</taxon>
        <taxon>Actinopterygii</taxon>
        <taxon>Neopterygii</taxon>
        <taxon>Teleostei</taxon>
        <taxon>Neoteleostei</taxon>
        <taxon>Acanthomorphata</taxon>
        <taxon>Carangaria</taxon>
        <taxon>Carangaria incertae sedis</taxon>
        <taxon>Centropomidae</taxon>
        <taxon>Lates</taxon>
    </lineage>
</organism>
<proteinExistence type="predicted"/>
<reference evidence="2" key="1">
    <citation type="submission" date="2022-08" db="EMBL/GenBank/DDBJ databases">
        <title>Genome sequencing of akame (Lates japonicus).</title>
        <authorList>
            <person name="Hashiguchi Y."/>
            <person name="Takahashi H."/>
        </authorList>
    </citation>
    <scope>NUCLEOTIDE SEQUENCE</scope>
    <source>
        <strain evidence="2">Kochi</strain>
    </source>
</reference>
<evidence type="ECO:0000313" key="3">
    <source>
        <dbReference type="Proteomes" id="UP001279410"/>
    </source>
</evidence>
<dbReference type="EMBL" id="BRZM01000373">
    <property type="protein sequence ID" value="GLD70292.1"/>
    <property type="molecule type" value="Genomic_DNA"/>
</dbReference>
<evidence type="ECO:0000313" key="2">
    <source>
        <dbReference type="EMBL" id="GLD70292.1"/>
    </source>
</evidence>
<dbReference type="SUPFAM" id="SSF52949">
    <property type="entry name" value="Macro domain-like"/>
    <property type="match status" value="1"/>
</dbReference>
<comment type="caution">
    <text evidence="2">The sequence shown here is derived from an EMBL/GenBank/DDBJ whole genome shotgun (WGS) entry which is preliminary data.</text>
</comment>
<protein>
    <submittedName>
        <fullName evidence="2">O-acetyl-ADP-ribose deacetylase MACROD1 isoform X1</fullName>
    </submittedName>
</protein>